<name>A0A2T7P4J5_POMCA</name>
<dbReference type="Proteomes" id="UP000245119">
    <property type="component" value="Linkage Group LG6"/>
</dbReference>
<dbReference type="PANTHER" id="PTHR15758:SF2">
    <property type="entry name" value="BCL-2-LIKE PROTEIN 13"/>
    <property type="match status" value="1"/>
</dbReference>
<organism evidence="6 7">
    <name type="scientific">Pomacea canaliculata</name>
    <name type="common">Golden apple snail</name>
    <dbReference type="NCBI Taxonomy" id="400727"/>
    <lineage>
        <taxon>Eukaryota</taxon>
        <taxon>Metazoa</taxon>
        <taxon>Spiralia</taxon>
        <taxon>Lophotrochozoa</taxon>
        <taxon>Mollusca</taxon>
        <taxon>Gastropoda</taxon>
        <taxon>Caenogastropoda</taxon>
        <taxon>Architaenioglossa</taxon>
        <taxon>Ampullarioidea</taxon>
        <taxon>Ampullariidae</taxon>
        <taxon>Pomacea</taxon>
    </lineage>
</organism>
<feature type="region of interest" description="Disordered" evidence="3">
    <location>
        <begin position="298"/>
        <end position="352"/>
    </location>
</feature>
<evidence type="ECO:0000259" key="5">
    <source>
        <dbReference type="Pfam" id="PF00452"/>
    </source>
</evidence>
<dbReference type="GO" id="GO:0016020">
    <property type="term" value="C:membrane"/>
    <property type="evidence" value="ECO:0007669"/>
    <property type="project" value="TreeGrafter"/>
</dbReference>
<keyword evidence="2" id="KW-0053">Apoptosis</keyword>
<keyword evidence="4" id="KW-0812">Transmembrane</keyword>
<evidence type="ECO:0000256" key="1">
    <source>
        <dbReference type="ARBA" id="ARBA00009458"/>
    </source>
</evidence>
<dbReference type="InterPro" id="IPR002475">
    <property type="entry name" value="Bcl2-like"/>
</dbReference>
<dbReference type="Gene3D" id="1.10.437.10">
    <property type="entry name" value="Blc2-like"/>
    <property type="match status" value="1"/>
</dbReference>
<accession>A0A2T7P4J5</accession>
<dbReference type="GO" id="GO:0005739">
    <property type="term" value="C:mitochondrion"/>
    <property type="evidence" value="ECO:0007669"/>
    <property type="project" value="TreeGrafter"/>
</dbReference>
<gene>
    <name evidence="6" type="ORF">C0Q70_10910</name>
</gene>
<evidence type="ECO:0000256" key="2">
    <source>
        <dbReference type="ARBA" id="ARBA00022703"/>
    </source>
</evidence>
<evidence type="ECO:0000313" key="7">
    <source>
        <dbReference type="Proteomes" id="UP000245119"/>
    </source>
</evidence>
<dbReference type="InterPro" id="IPR046371">
    <property type="entry name" value="Bcl-2_BH1-3"/>
</dbReference>
<dbReference type="GO" id="GO:0042981">
    <property type="term" value="P:regulation of apoptotic process"/>
    <property type="evidence" value="ECO:0007669"/>
    <property type="project" value="InterPro"/>
</dbReference>
<dbReference type="InterPro" id="IPR042398">
    <property type="entry name" value="BCL2L13"/>
</dbReference>
<protein>
    <recommendedName>
        <fullName evidence="5">Bcl-2 Bcl-2 homology region 1-3 domain-containing protein</fullName>
    </recommendedName>
</protein>
<evidence type="ECO:0000256" key="3">
    <source>
        <dbReference type="SAM" id="MobiDB-lite"/>
    </source>
</evidence>
<dbReference type="Pfam" id="PF00452">
    <property type="entry name" value="Bcl-2"/>
    <property type="match status" value="1"/>
</dbReference>
<feature type="region of interest" description="Disordered" evidence="3">
    <location>
        <begin position="51"/>
        <end position="94"/>
    </location>
</feature>
<feature type="compositionally biased region" description="Basic and acidic residues" evidence="3">
    <location>
        <begin position="77"/>
        <end position="94"/>
    </location>
</feature>
<keyword evidence="4" id="KW-0472">Membrane</keyword>
<dbReference type="PANTHER" id="PTHR15758">
    <property type="entry name" value="BCL-2-LIKE PROTEIN 13"/>
    <property type="match status" value="1"/>
</dbReference>
<proteinExistence type="inferred from homology"/>
<dbReference type="InterPro" id="IPR036834">
    <property type="entry name" value="Bcl-2-like_sf"/>
</dbReference>
<feature type="domain" description="Bcl-2 Bcl-2 homology region 1-3" evidence="5">
    <location>
        <begin position="165"/>
        <end position="266"/>
    </location>
</feature>
<dbReference type="STRING" id="400727.A0A2T7P4J5"/>
<feature type="transmembrane region" description="Helical" evidence="4">
    <location>
        <begin position="421"/>
        <end position="443"/>
    </location>
</feature>
<dbReference type="SUPFAM" id="SSF56854">
    <property type="entry name" value="Bcl-2 inhibitors of programmed cell death"/>
    <property type="match status" value="1"/>
</dbReference>
<keyword evidence="7" id="KW-1185">Reference proteome</keyword>
<comment type="similarity">
    <text evidence="1">Belongs to the Bcl-2 family.</text>
</comment>
<evidence type="ECO:0000313" key="6">
    <source>
        <dbReference type="EMBL" id="PVD28323.1"/>
    </source>
</evidence>
<dbReference type="AlphaFoldDB" id="A0A2T7P4J5"/>
<comment type="caution">
    <text evidence="6">The sequence shown here is derived from an EMBL/GenBank/DDBJ whole genome shotgun (WGS) entry which is preliminary data.</text>
</comment>
<dbReference type="EMBL" id="PZQS01000006">
    <property type="protein sequence ID" value="PVD28323.1"/>
    <property type="molecule type" value="Genomic_DNA"/>
</dbReference>
<feature type="compositionally biased region" description="Basic and acidic residues" evidence="3">
    <location>
        <begin position="340"/>
        <end position="350"/>
    </location>
</feature>
<dbReference type="PROSITE" id="PS50062">
    <property type="entry name" value="BCL2_FAMILY"/>
    <property type="match status" value="1"/>
</dbReference>
<evidence type="ECO:0000256" key="4">
    <source>
        <dbReference type="SAM" id="Phobius"/>
    </source>
</evidence>
<reference evidence="6 7" key="1">
    <citation type="submission" date="2018-04" db="EMBL/GenBank/DDBJ databases">
        <title>The genome of golden apple snail Pomacea canaliculata provides insight into stress tolerance and invasive adaptation.</title>
        <authorList>
            <person name="Liu C."/>
            <person name="Liu B."/>
            <person name="Ren Y."/>
            <person name="Zhang Y."/>
            <person name="Wang H."/>
            <person name="Li S."/>
            <person name="Jiang F."/>
            <person name="Yin L."/>
            <person name="Zhang G."/>
            <person name="Qian W."/>
            <person name="Fan W."/>
        </authorList>
    </citation>
    <scope>NUCLEOTIDE SEQUENCE [LARGE SCALE GENOMIC DNA]</scope>
    <source>
        <strain evidence="6">SZHN2017</strain>
        <tissue evidence="6">Muscle</tissue>
    </source>
</reference>
<dbReference type="GO" id="GO:0006915">
    <property type="term" value="P:apoptotic process"/>
    <property type="evidence" value="ECO:0007669"/>
    <property type="project" value="UniProtKB-KW"/>
</dbReference>
<dbReference type="OrthoDB" id="6086439at2759"/>
<keyword evidence="4" id="KW-1133">Transmembrane helix</keyword>
<sequence>MIILEDKPLLNVHGFERDDPGGNYQSRGRLFQIGDLDGLDGDDVLLITSQQESDEDADIPFRSRKTTLQDSDVTEVGESREVEEGASGDRSRPRFDRSRLSLNLLSDQEAPPLNQHLLSFYRELDEEISSFESEFDDGVEGYSSSSHSLNHSRSLTPETEAARILMAIGDDIERRYHSDLTRAARYIVSDLISGMFTYEQFREAASAVLEHDLEGWQQVAAVMLYSQHVTMQMVQTGLRGLNFVVDCTVRLLAEKAAGFIIRQGGWAGIHPSGYSATSSSSEETKPLIHAVIDSILPTQTARVDKPQTDETDFPDGINTAPVEGHQLQEAEPLDIPNSGNRRDPSPDSSEHQQAFFEAISRPVDGGFNVPETNLGGESVKEIMPADPAMTAEGIHGNAAQGVDTENSKPPTLSEPLMHSHLLPVCAGFVSFAAIGTAIMLNLFRN</sequence>